<feature type="repeat" description="WD" evidence="7">
    <location>
        <begin position="228"/>
        <end position="270"/>
    </location>
</feature>
<evidence type="ECO:0000256" key="8">
    <source>
        <dbReference type="SAM" id="MobiDB-lite"/>
    </source>
</evidence>
<name>A0A2V0P718_9CHLO</name>
<feature type="region of interest" description="Disordered" evidence="8">
    <location>
        <begin position="431"/>
        <end position="460"/>
    </location>
</feature>
<comment type="subcellular location">
    <subcellularLocation>
        <location evidence="1">Nucleus</location>
    </subcellularLocation>
</comment>
<keyword evidence="3 7" id="KW-0853">WD repeat</keyword>
<evidence type="ECO:0000256" key="6">
    <source>
        <dbReference type="ARBA" id="ARBA00023242"/>
    </source>
</evidence>
<dbReference type="InterPro" id="IPR036322">
    <property type="entry name" value="WD40_repeat_dom_sf"/>
</dbReference>
<feature type="domain" description="Histone-binding protein RBBP4-like N-terminal" evidence="9">
    <location>
        <begin position="9"/>
        <end position="65"/>
    </location>
</feature>
<dbReference type="InterPro" id="IPR015943">
    <property type="entry name" value="WD40/YVTN_repeat-like_dom_sf"/>
</dbReference>
<feature type="region of interest" description="Disordered" evidence="8">
    <location>
        <begin position="369"/>
        <end position="407"/>
    </location>
</feature>
<evidence type="ECO:0000256" key="1">
    <source>
        <dbReference type="ARBA" id="ARBA00004123"/>
    </source>
</evidence>
<evidence type="ECO:0000313" key="11">
    <source>
        <dbReference type="Proteomes" id="UP000247498"/>
    </source>
</evidence>
<dbReference type="PROSITE" id="PS00678">
    <property type="entry name" value="WD_REPEATS_1"/>
    <property type="match status" value="2"/>
</dbReference>
<gene>
    <name evidence="10" type="ORF">Rsub_07787</name>
</gene>
<dbReference type="OrthoDB" id="427795at2759"/>
<dbReference type="AlphaFoldDB" id="A0A2V0P718"/>
<dbReference type="STRING" id="307507.A0A2V0P718"/>
<dbReference type="Proteomes" id="UP000247498">
    <property type="component" value="Unassembled WGS sequence"/>
</dbReference>
<keyword evidence="4" id="KW-0677">Repeat</keyword>
<evidence type="ECO:0000259" key="9">
    <source>
        <dbReference type="Pfam" id="PF12265"/>
    </source>
</evidence>
<dbReference type="InterPro" id="IPR001680">
    <property type="entry name" value="WD40_rpt"/>
</dbReference>
<feature type="compositionally biased region" description="Gly residues" evidence="8">
    <location>
        <begin position="599"/>
        <end position="609"/>
    </location>
</feature>
<dbReference type="InterPro" id="IPR050459">
    <property type="entry name" value="WD_repeat_RBAP46/RBAP48/MSI1"/>
</dbReference>
<protein>
    <recommendedName>
        <fullName evidence="9">Histone-binding protein RBBP4-like N-terminal domain-containing protein</fullName>
    </recommendedName>
</protein>
<evidence type="ECO:0000256" key="5">
    <source>
        <dbReference type="ARBA" id="ARBA00022853"/>
    </source>
</evidence>
<feature type="compositionally biased region" description="Gly residues" evidence="8">
    <location>
        <begin position="387"/>
        <end position="399"/>
    </location>
</feature>
<dbReference type="PROSITE" id="PS50082">
    <property type="entry name" value="WD_REPEATS_2"/>
    <property type="match status" value="3"/>
</dbReference>
<keyword evidence="5" id="KW-0156">Chromatin regulator</keyword>
<evidence type="ECO:0000256" key="7">
    <source>
        <dbReference type="PROSITE-ProRule" id="PRU00221"/>
    </source>
</evidence>
<sequence>MAPIMDDAQFRIWKTQLAPLIYDWFSNHNLKWPTQACRWGPKLESTTYKDRYRIYLSEQTDPKKESNEPPMLLVLDADICKPRVASAEVVAAWTDFGKCPFLRDVKAIVHPGEVNKIRELPQHPEVLVTHTDAPELYVWNIDKQPNMPRNTDKKPHTSVAEAVLTGHVTANEPLFALATSNAAPRVASGGPDKLVLLWDLQDAQDGILAGSRGADNATTTQIKARTELKGHKNTVEDVVFAPGSGEELVSVGDDKQVLFWDVRTGAAPVMRIEGAHGASSDIHCVDWNRLDAHMVATGAADGSLRVWDRRKLTGSTHKGSAAVRVFKQHTEAIMRIEWHPADKNVLASGGDDHLVLVWDLSRNSIRDDTATAAKSGTESGSKAEGAGSKGGSGSGGGKGSPPPELLFKHVGHRRGKVVDFQWCPSDPWTILSVSDDTPQEDAASPKGKGGKGKDAAPPGDAAAAAAAAGAVLAPGLSTAHGGGGTLQIWRVNDLIYRPEDEVIEELEQHRDWILEGTNEPPRPKVPPPVATQAGSGATGGGNIKEEGEGEAGAGGGGGGGGAMSTSVGGGSSKGRSGGGGGGGDGDAAEGSRRQQADGEAGGQLRGSGNGEVASQPSKEADGGGDVEMQNAA</sequence>
<dbReference type="GO" id="GO:0006325">
    <property type="term" value="P:chromatin organization"/>
    <property type="evidence" value="ECO:0007669"/>
    <property type="project" value="UniProtKB-KW"/>
</dbReference>
<evidence type="ECO:0000313" key="10">
    <source>
        <dbReference type="EMBL" id="GBF95359.1"/>
    </source>
</evidence>
<feature type="repeat" description="WD" evidence="7">
    <location>
        <begin position="326"/>
        <end position="368"/>
    </location>
</feature>
<dbReference type="InterPro" id="IPR019775">
    <property type="entry name" value="WD40_repeat_CS"/>
</dbReference>
<organism evidence="10 11">
    <name type="scientific">Raphidocelis subcapitata</name>
    <dbReference type="NCBI Taxonomy" id="307507"/>
    <lineage>
        <taxon>Eukaryota</taxon>
        <taxon>Viridiplantae</taxon>
        <taxon>Chlorophyta</taxon>
        <taxon>core chlorophytes</taxon>
        <taxon>Chlorophyceae</taxon>
        <taxon>CS clade</taxon>
        <taxon>Sphaeropleales</taxon>
        <taxon>Selenastraceae</taxon>
        <taxon>Raphidocelis</taxon>
    </lineage>
</organism>
<feature type="compositionally biased region" description="Gly residues" evidence="8">
    <location>
        <begin position="550"/>
        <end position="585"/>
    </location>
</feature>
<dbReference type="InParanoid" id="A0A2V0P718"/>
<evidence type="ECO:0000256" key="4">
    <source>
        <dbReference type="ARBA" id="ARBA00022737"/>
    </source>
</evidence>
<dbReference type="Pfam" id="PF12265">
    <property type="entry name" value="CAF1C_H4-bd"/>
    <property type="match status" value="1"/>
</dbReference>
<feature type="region of interest" description="Disordered" evidence="8">
    <location>
        <begin position="515"/>
        <end position="632"/>
    </location>
</feature>
<accession>A0A2V0P718</accession>
<evidence type="ECO:0000256" key="2">
    <source>
        <dbReference type="ARBA" id="ARBA00009341"/>
    </source>
</evidence>
<proteinExistence type="inferred from homology"/>
<dbReference type="FunCoup" id="A0A2V0P718">
    <property type="interactions" value="682"/>
</dbReference>
<evidence type="ECO:0000256" key="3">
    <source>
        <dbReference type="ARBA" id="ARBA00022574"/>
    </source>
</evidence>
<dbReference type="PROSITE" id="PS50294">
    <property type="entry name" value="WD_REPEATS_REGION"/>
    <property type="match status" value="2"/>
</dbReference>
<keyword evidence="11" id="KW-1185">Reference proteome</keyword>
<feature type="repeat" description="WD" evidence="7">
    <location>
        <begin position="275"/>
        <end position="308"/>
    </location>
</feature>
<dbReference type="GO" id="GO:0005634">
    <property type="term" value="C:nucleus"/>
    <property type="evidence" value="ECO:0007669"/>
    <property type="project" value="UniProtKB-SubCell"/>
</dbReference>
<dbReference type="SMART" id="SM00320">
    <property type="entry name" value="WD40"/>
    <property type="match status" value="4"/>
</dbReference>
<dbReference type="SUPFAM" id="SSF50978">
    <property type="entry name" value="WD40 repeat-like"/>
    <property type="match status" value="1"/>
</dbReference>
<keyword evidence="6" id="KW-0539">Nucleus</keyword>
<dbReference type="PANTHER" id="PTHR22850">
    <property type="entry name" value="WD40 REPEAT FAMILY"/>
    <property type="match status" value="1"/>
</dbReference>
<comment type="caution">
    <text evidence="10">The sequence shown here is derived from an EMBL/GenBank/DDBJ whole genome shotgun (WGS) entry which is preliminary data.</text>
</comment>
<dbReference type="Gene3D" id="2.130.10.10">
    <property type="entry name" value="YVTN repeat-like/Quinoprotein amine dehydrogenase"/>
    <property type="match status" value="1"/>
</dbReference>
<dbReference type="InterPro" id="IPR022052">
    <property type="entry name" value="Histone-bd_RBBP4-like_N"/>
</dbReference>
<reference evidence="10 11" key="1">
    <citation type="journal article" date="2018" name="Sci. Rep.">
        <title>Raphidocelis subcapitata (=Pseudokirchneriella subcapitata) provides an insight into genome evolution and environmental adaptations in the Sphaeropleales.</title>
        <authorList>
            <person name="Suzuki S."/>
            <person name="Yamaguchi H."/>
            <person name="Nakajima N."/>
            <person name="Kawachi M."/>
        </authorList>
    </citation>
    <scope>NUCLEOTIDE SEQUENCE [LARGE SCALE GENOMIC DNA]</scope>
    <source>
        <strain evidence="10 11">NIES-35</strain>
    </source>
</reference>
<dbReference type="Pfam" id="PF00400">
    <property type="entry name" value="WD40"/>
    <property type="match status" value="3"/>
</dbReference>
<dbReference type="InterPro" id="IPR020472">
    <property type="entry name" value="WD40_PAC1"/>
</dbReference>
<feature type="compositionally biased region" description="Low complexity" evidence="8">
    <location>
        <begin position="374"/>
        <end position="386"/>
    </location>
</feature>
<dbReference type="PRINTS" id="PR00320">
    <property type="entry name" value="GPROTEINBRPT"/>
</dbReference>
<comment type="similarity">
    <text evidence="2">Belongs to the WD repeat RBAP46/RBAP48/MSI1 family.</text>
</comment>
<dbReference type="EMBL" id="BDRX01000063">
    <property type="protein sequence ID" value="GBF95359.1"/>
    <property type="molecule type" value="Genomic_DNA"/>
</dbReference>